<evidence type="ECO:0000256" key="6">
    <source>
        <dbReference type="ARBA" id="ARBA00022989"/>
    </source>
</evidence>
<keyword evidence="11" id="KW-1185">Reference proteome</keyword>
<feature type="transmembrane region" description="Helical" evidence="8">
    <location>
        <begin position="7"/>
        <end position="25"/>
    </location>
</feature>
<evidence type="ECO:0000313" key="11">
    <source>
        <dbReference type="Proteomes" id="UP000176562"/>
    </source>
</evidence>
<keyword evidence="7 8" id="KW-0472">Membrane</keyword>
<evidence type="ECO:0000259" key="9">
    <source>
        <dbReference type="Pfam" id="PF00892"/>
    </source>
</evidence>
<dbReference type="AlphaFoldDB" id="A0A1D9MGC3"/>
<evidence type="ECO:0000256" key="7">
    <source>
        <dbReference type="ARBA" id="ARBA00023136"/>
    </source>
</evidence>
<dbReference type="EMBL" id="CP017781">
    <property type="protein sequence ID" value="AOZ70925.1"/>
    <property type="molecule type" value="Genomic_DNA"/>
</dbReference>
<dbReference type="PANTHER" id="PTHR22911">
    <property type="entry name" value="ACYL-MALONYL CONDENSING ENZYME-RELATED"/>
    <property type="match status" value="1"/>
</dbReference>
<name>A0A1D9MGC3_9RHOB</name>
<evidence type="ECO:0000256" key="5">
    <source>
        <dbReference type="ARBA" id="ARBA00022692"/>
    </source>
</evidence>
<feature type="transmembrane region" description="Helical" evidence="8">
    <location>
        <begin position="176"/>
        <end position="196"/>
    </location>
</feature>
<dbReference type="InterPro" id="IPR004626">
    <property type="entry name" value="RarD"/>
</dbReference>
<feature type="transmembrane region" description="Helical" evidence="8">
    <location>
        <begin position="246"/>
        <end position="264"/>
    </location>
</feature>
<comment type="similarity">
    <text evidence="2">Belongs to the EamA transporter family.</text>
</comment>
<keyword evidence="6 8" id="KW-1133">Transmembrane helix</keyword>
<dbReference type="NCBIfam" id="TIGR00688">
    <property type="entry name" value="rarD"/>
    <property type="match status" value="1"/>
</dbReference>
<keyword evidence="5 8" id="KW-0812">Transmembrane</keyword>
<feature type="transmembrane region" description="Helical" evidence="8">
    <location>
        <begin position="125"/>
        <end position="142"/>
    </location>
</feature>
<protein>
    <submittedName>
        <fullName evidence="10">RarD protein</fullName>
    </submittedName>
</protein>
<sequence length="294" mass="31309">MRDEVKGLWALVAACSVWGLSGLYYKLLAHVPPIEVLAHRTIWSMVFFGTVLAAQGKLSRLGGALRGRALILVAIAALVISLNWFGFIWSVQNGHALEASLGYYIFPLITVALGVLVFGEPMKRGQAVAVAIATVAVIYLTWGLGRAPWMSLFLAGTFAIYGLVKKRLAVGPTVSVTAEVVLLTPLALLYLAALQAGALAEPAGAAHFGSDWRTTVLLMVSGVLTGGPLMLFSLAAQKVRLATVGLVQYLNPTLQLSVAVFAFGEPVTRWHMVALPMIWGALAIYSAASLRRAP</sequence>
<dbReference type="InterPro" id="IPR037185">
    <property type="entry name" value="EmrE-like"/>
</dbReference>
<comment type="subcellular location">
    <subcellularLocation>
        <location evidence="1">Cell membrane</location>
        <topology evidence="1">Multi-pass membrane protein</topology>
    </subcellularLocation>
</comment>
<organism evidence="10 11">
    <name type="scientific">Rhodobacter xanthinilyticus</name>
    <dbReference type="NCBI Taxonomy" id="1850250"/>
    <lineage>
        <taxon>Bacteria</taxon>
        <taxon>Pseudomonadati</taxon>
        <taxon>Pseudomonadota</taxon>
        <taxon>Alphaproteobacteria</taxon>
        <taxon>Rhodobacterales</taxon>
        <taxon>Rhodobacter group</taxon>
        <taxon>Rhodobacter</taxon>
    </lineage>
</organism>
<feature type="transmembrane region" description="Helical" evidence="8">
    <location>
        <begin position="148"/>
        <end position="164"/>
    </location>
</feature>
<reference evidence="10 11" key="1">
    <citation type="submission" date="2016-10" db="EMBL/GenBank/DDBJ databases">
        <title>Rhodobacter sp. LPB0142, isolated from sea water.</title>
        <authorList>
            <person name="Kim E."/>
            <person name="Yi H."/>
        </authorList>
    </citation>
    <scope>NUCLEOTIDE SEQUENCE [LARGE SCALE GENOMIC DNA]</scope>
    <source>
        <strain evidence="10 11">LPB0142</strain>
    </source>
</reference>
<dbReference type="Proteomes" id="UP000176562">
    <property type="component" value="Chromosome"/>
</dbReference>
<dbReference type="GO" id="GO:0005886">
    <property type="term" value="C:plasma membrane"/>
    <property type="evidence" value="ECO:0007669"/>
    <property type="project" value="UniProtKB-SubCell"/>
</dbReference>
<feature type="domain" description="EamA" evidence="9">
    <location>
        <begin position="6"/>
        <end position="141"/>
    </location>
</feature>
<evidence type="ECO:0000256" key="1">
    <source>
        <dbReference type="ARBA" id="ARBA00004651"/>
    </source>
</evidence>
<dbReference type="RefSeq" id="WP_071167155.1">
    <property type="nucleotide sequence ID" value="NZ_CP017781.1"/>
</dbReference>
<evidence type="ECO:0000256" key="8">
    <source>
        <dbReference type="SAM" id="Phobius"/>
    </source>
</evidence>
<dbReference type="PANTHER" id="PTHR22911:SF137">
    <property type="entry name" value="SOLUTE CARRIER FAMILY 35 MEMBER G2-RELATED"/>
    <property type="match status" value="1"/>
</dbReference>
<feature type="transmembrane region" description="Helical" evidence="8">
    <location>
        <begin position="37"/>
        <end position="58"/>
    </location>
</feature>
<feature type="transmembrane region" description="Helical" evidence="8">
    <location>
        <begin position="70"/>
        <end position="89"/>
    </location>
</feature>
<dbReference type="SUPFAM" id="SSF103481">
    <property type="entry name" value="Multidrug resistance efflux transporter EmrE"/>
    <property type="match status" value="2"/>
</dbReference>
<proteinExistence type="inferred from homology"/>
<feature type="transmembrane region" description="Helical" evidence="8">
    <location>
        <begin position="216"/>
        <end position="234"/>
    </location>
</feature>
<feature type="transmembrane region" description="Helical" evidence="8">
    <location>
        <begin position="101"/>
        <end position="118"/>
    </location>
</feature>
<evidence type="ECO:0000256" key="4">
    <source>
        <dbReference type="ARBA" id="ARBA00022475"/>
    </source>
</evidence>
<gene>
    <name evidence="10" type="ORF">LPB142_06445</name>
</gene>
<dbReference type="InterPro" id="IPR000620">
    <property type="entry name" value="EamA_dom"/>
</dbReference>
<accession>A0A1D9MGC3</accession>
<dbReference type="Pfam" id="PF00892">
    <property type="entry name" value="EamA"/>
    <property type="match status" value="1"/>
</dbReference>
<feature type="transmembrane region" description="Helical" evidence="8">
    <location>
        <begin position="270"/>
        <end position="288"/>
    </location>
</feature>
<dbReference type="KEGG" id="rhp:LPB142_06445"/>
<evidence type="ECO:0000256" key="3">
    <source>
        <dbReference type="ARBA" id="ARBA00022448"/>
    </source>
</evidence>
<keyword evidence="4" id="KW-1003">Cell membrane</keyword>
<evidence type="ECO:0000313" key="10">
    <source>
        <dbReference type="EMBL" id="AOZ70925.1"/>
    </source>
</evidence>
<keyword evidence="3" id="KW-0813">Transport</keyword>
<evidence type="ECO:0000256" key="2">
    <source>
        <dbReference type="ARBA" id="ARBA00007362"/>
    </source>
</evidence>